<evidence type="ECO:0000256" key="5">
    <source>
        <dbReference type="PROSITE-ProRule" id="PRU00335"/>
    </source>
</evidence>
<evidence type="ECO:0000256" key="3">
    <source>
        <dbReference type="ARBA" id="ARBA00023125"/>
    </source>
</evidence>
<dbReference type="PANTHER" id="PTHR30055">
    <property type="entry name" value="HTH-TYPE TRANSCRIPTIONAL REGULATOR RUTR"/>
    <property type="match status" value="1"/>
</dbReference>
<evidence type="ECO:0000256" key="4">
    <source>
        <dbReference type="ARBA" id="ARBA00023163"/>
    </source>
</evidence>
<feature type="domain" description="HTH tetR-type" evidence="6">
    <location>
        <begin position="12"/>
        <end position="72"/>
    </location>
</feature>
<dbReference type="SUPFAM" id="SSF46689">
    <property type="entry name" value="Homeodomain-like"/>
    <property type="match status" value="1"/>
</dbReference>
<keyword evidence="8" id="KW-1185">Reference proteome</keyword>
<keyword evidence="4" id="KW-0804">Transcription</keyword>
<dbReference type="EMBL" id="JBHSMD010000005">
    <property type="protein sequence ID" value="MFC5494523.1"/>
    <property type="molecule type" value="Genomic_DNA"/>
</dbReference>
<dbReference type="RefSeq" id="WP_345170454.1">
    <property type="nucleotide sequence ID" value="NZ_BAABFQ010000001.1"/>
</dbReference>
<accession>A0ABW0N413</accession>
<dbReference type="InterPro" id="IPR039538">
    <property type="entry name" value="BetI_C"/>
</dbReference>
<keyword evidence="1" id="KW-0678">Repressor</keyword>
<evidence type="ECO:0000256" key="2">
    <source>
        <dbReference type="ARBA" id="ARBA00023015"/>
    </source>
</evidence>
<keyword evidence="3 5" id="KW-0238">DNA-binding</keyword>
<organism evidence="7 8">
    <name type="scientific">Nocardioides caricicola</name>
    <dbReference type="NCBI Taxonomy" id="634770"/>
    <lineage>
        <taxon>Bacteria</taxon>
        <taxon>Bacillati</taxon>
        <taxon>Actinomycetota</taxon>
        <taxon>Actinomycetes</taxon>
        <taxon>Propionibacteriales</taxon>
        <taxon>Nocardioidaceae</taxon>
        <taxon>Nocardioides</taxon>
    </lineage>
</organism>
<evidence type="ECO:0000313" key="7">
    <source>
        <dbReference type="EMBL" id="MFC5494523.1"/>
    </source>
</evidence>
<dbReference type="Pfam" id="PF00440">
    <property type="entry name" value="TetR_N"/>
    <property type="match status" value="1"/>
</dbReference>
<dbReference type="InterPro" id="IPR050109">
    <property type="entry name" value="HTH-type_TetR-like_transc_reg"/>
</dbReference>
<dbReference type="Proteomes" id="UP001595956">
    <property type="component" value="Unassembled WGS sequence"/>
</dbReference>
<sequence>MAEAAPPTENNEARRRTMLEAAAQLIAERGYGETRIADVAKRAGVSSGLVIYYFGTRDRLLVDALRYSEESFYEYAAQAMTEVVDFRERLTMIVDWCCVPDGDGDIPESWGLWLDVWATAFRHDEVGAARIAQDRRWRDLVEEVVRDGQASGDVTREVDVRRFALTFTMLLDGIAIQVALSDPDVTAAVAYDLAIGYAEEQLGLAPMPRRS</sequence>
<evidence type="ECO:0000256" key="1">
    <source>
        <dbReference type="ARBA" id="ARBA00022491"/>
    </source>
</evidence>
<dbReference type="PANTHER" id="PTHR30055:SF234">
    <property type="entry name" value="HTH-TYPE TRANSCRIPTIONAL REGULATOR BETI"/>
    <property type="match status" value="1"/>
</dbReference>
<proteinExistence type="predicted"/>
<evidence type="ECO:0000313" key="8">
    <source>
        <dbReference type="Proteomes" id="UP001595956"/>
    </source>
</evidence>
<dbReference type="Gene3D" id="1.10.357.10">
    <property type="entry name" value="Tetracycline Repressor, domain 2"/>
    <property type="match status" value="1"/>
</dbReference>
<evidence type="ECO:0000259" key="6">
    <source>
        <dbReference type="PROSITE" id="PS50977"/>
    </source>
</evidence>
<keyword evidence="2" id="KW-0805">Transcription regulation</keyword>
<dbReference type="SUPFAM" id="SSF48498">
    <property type="entry name" value="Tetracyclin repressor-like, C-terminal domain"/>
    <property type="match status" value="1"/>
</dbReference>
<dbReference type="PRINTS" id="PR00455">
    <property type="entry name" value="HTHTETR"/>
</dbReference>
<protein>
    <submittedName>
        <fullName evidence="7">TetR/AcrR family transcriptional regulator</fullName>
    </submittedName>
</protein>
<reference evidence="8" key="1">
    <citation type="journal article" date="2019" name="Int. J. Syst. Evol. Microbiol.">
        <title>The Global Catalogue of Microorganisms (GCM) 10K type strain sequencing project: providing services to taxonomists for standard genome sequencing and annotation.</title>
        <authorList>
            <consortium name="The Broad Institute Genomics Platform"/>
            <consortium name="The Broad Institute Genome Sequencing Center for Infectious Disease"/>
            <person name="Wu L."/>
            <person name="Ma J."/>
        </authorList>
    </citation>
    <scope>NUCLEOTIDE SEQUENCE [LARGE SCALE GENOMIC DNA]</scope>
    <source>
        <strain evidence="8">KACC 13778</strain>
    </source>
</reference>
<comment type="caution">
    <text evidence="7">The sequence shown here is derived from an EMBL/GenBank/DDBJ whole genome shotgun (WGS) entry which is preliminary data.</text>
</comment>
<gene>
    <name evidence="7" type="ORF">ACFPKY_15510</name>
</gene>
<feature type="DNA-binding region" description="H-T-H motif" evidence="5">
    <location>
        <begin position="35"/>
        <end position="54"/>
    </location>
</feature>
<dbReference type="InterPro" id="IPR001647">
    <property type="entry name" value="HTH_TetR"/>
</dbReference>
<dbReference type="Pfam" id="PF13977">
    <property type="entry name" value="TetR_C_6"/>
    <property type="match status" value="1"/>
</dbReference>
<dbReference type="InterPro" id="IPR009057">
    <property type="entry name" value="Homeodomain-like_sf"/>
</dbReference>
<dbReference type="PROSITE" id="PS50977">
    <property type="entry name" value="HTH_TETR_2"/>
    <property type="match status" value="1"/>
</dbReference>
<name>A0ABW0N413_9ACTN</name>
<dbReference type="InterPro" id="IPR036271">
    <property type="entry name" value="Tet_transcr_reg_TetR-rel_C_sf"/>
</dbReference>